<dbReference type="Proteomes" id="UP000214720">
    <property type="component" value="Unassembled WGS sequence"/>
</dbReference>
<proteinExistence type="predicted"/>
<comment type="caution">
    <text evidence="1">The sequence shown here is derived from an EMBL/GenBank/DDBJ whole genome shotgun (WGS) entry which is preliminary data.</text>
</comment>
<name>A0A226WWD7_CABSO</name>
<gene>
    <name evidence="1" type="ORF">BSU04_26975</name>
</gene>
<protein>
    <submittedName>
        <fullName evidence="1">Uncharacterized protein</fullName>
    </submittedName>
</protein>
<reference evidence="2" key="1">
    <citation type="submission" date="2017-01" db="EMBL/GenBank/DDBJ databases">
        <title>Genome Analysis of Deinococcus marmoris KOPRI26562.</title>
        <authorList>
            <person name="Kim J.H."/>
            <person name="Oh H.-M."/>
        </authorList>
    </citation>
    <scope>NUCLEOTIDE SEQUENCE [LARGE SCALE GENOMIC DNA]</scope>
    <source>
        <strain evidence="2">PAMC 26633</strain>
    </source>
</reference>
<evidence type="ECO:0000313" key="1">
    <source>
        <dbReference type="EMBL" id="OXC75433.1"/>
    </source>
</evidence>
<sequence length="43" mass="4789">MFCNGVSKEACSAPSARLQHDWLAASAKKRRRKAMHINVAIHP</sequence>
<dbReference type="AlphaFoldDB" id="A0A226WWD7"/>
<dbReference type="EMBL" id="MTHB01000177">
    <property type="protein sequence ID" value="OXC75433.1"/>
    <property type="molecule type" value="Genomic_DNA"/>
</dbReference>
<organism evidence="1 2">
    <name type="scientific">Caballeronia sordidicola</name>
    <name type="common">Burkholderia sordidicola</name>
    <dbReference type="NCBI Taxonomy" id="196367"/>
    <lineage>
        <taxon>Bacteria</taxon>
        <taxon>Pseudomonadati</taxon>
        <taxon>Pseudomonadota</taxon>
        <taxon>Betaproteobacteria</taxon>
        <taxon>Burkholderiales</taxon>
        <taxon>Burkholderiaceae</taxon>
        <taxon>Caballeronia</taxon>
    </lineage>
</organism>
<accession>A0A226WWD7</accession>
<evidence type="ECO:0000313" key="2">
    <source>
        <dbReference type="Proteomes" id="UP000214720"/>
    </source>
</evidence>